<dbReference type="RefSeq" id="WP_230756676.1">
    <property type="nucleotide sequence ID" value="NZ_JAINWA010000003.1"/>
</dbReference>
<accession>A0AAE3JKP5</accession>
<name>A0AAE3JKP5_9SPIR</name>
<gene>
    <name evidence="5" type="ORF">K7J14_12245</name>
</gene>
<evidence type="ECO:0000256" key="3">
    <source>
        <dbReference type="SAM" id="MobiDB-lite"/>
    </source>
</evidence>
<evidence type="ECO:0000259" key="4">
    <source>
        <dbReference type="Pfam" id="PF00849"/>
    </source>
</evidence>
<evidence type="ECO:0000313" key="6">
    <source>
        <dbReference type="Proteomes" id="UP001198163"/>
    </source>
</evidence>
<dbReference type="Gene3D" id="3.30.2350.10">
    <property type="entry name" value="Pseudouridine synthase"/>
    <property type="match status" value="1"/>
</dbReference>
<dbReference type="InterPro" id="IPR006224">
    <property type="entry name" value="PsdUridine_synth_RluA-like_CS"/>
</dbReference>
<evidence type="ECO:0000256" key="2">
    <source>
        <dbReference type="ARBA" id="ARBA00023235"/>
    </source>
</evidence>
<keyword evidence="2" id="KW-0413">Isomerase</keyword>
<dbReference type="CDD" id="cd02869">
    <property type="entry name" value="PseudoU_synth_RluA_like"/>
    <property type="match status" value="1"/>
</dbReference>
<dbReference type="Pfam" id="PF00849">
    <property type="entry name" value="PseudoU_synth_2"/>
    <property type="match status" value="1"/>
</dbReference>
<feature type="compositionally biased region" description="Basic and acidic residues" evidence="3">
    <location>
        <begin position="257"/>
        <end position="281"/>
    </location>
</feature>
<dbReference type="AlphaFoldDB" id="A0AAE3JKP5"/>
<dbReference type="GO" id="GO:0000455">
    <property type="term" value="P:enzyme-directed rRNA pseudouridine synthesis"/>
    <property type="evidence" value="ECO:0007669"/>
    <property type="project" value="TreeGrafter"/>
</dbReference>
<feature type="domain" description="Pseudouridine synthase RsuA/RluA-like" evidence="4">
    <location>
        <begin position="15"/>
        <end position="169"/>
    </location>
</feature>
<keyword evidence="6" id="KW-1185">Reference proteome</keyword>
<protein>
    <submittedName>
        <fullName evidence="5">RluA family pseudouridine synthase</fullName>
    </submittedName>
</protein>
<dbReference type="GO" id="GO:0009982">
    <property type="term" value="F:pseudouridine synthase activity"/>
    <property type="evidence" value="ECO:0007669"/>
    <property type="project" value="InterPro"/>
</dbReference>
<dbReference type="InterPro" id="IPR020103">
    <property type="entry name" value="PsdUridine_synth_cat_dom_sf"/>
</dbReference>
<dbReference type="PANTHER" id="PTHR21600">
    <property type="entry name" value="MITOCHONDRIAL RNA PSEUDOURIDINE SYNTHASE"/>
    <property type="match status" value="1"/>
</dbReference>
<dbReference type="InterPro" id="IPR006145">
    <property type="entry name" value="PsdUridine_synth_RsuA/RluA"/>
</dbReference>
<dbReference type="EMBL" id="JAINWA010000003">
    <property type="protein sequence ID" value="MCD1655465.1"/>
    <property type="molecule type" value="Genomic_DNA"/>
</dbReference>
<reference evidence="5" key="1">
    <citation type="submission" date="2021-08" db="EMBL/GenBank/DDBJ databases">
        <title>Comparative analyses of Brucepasteria parasyntrophica and Teretinema zuelzerae.</title>
        <authorList>
            <person name="Song Y."/>
            <person name="Brune A."/>
        </authorList>
    </citation>
    <scope>NUCLEOTIDE SEQUENCE</scope>
    <source>
        <strain evidence="5">DSM 1903</strain>
    </source>
</reference>
<dbReference type="Proteomes" id="UP001198163">
    <property type="component" value="Unassembled WGS sequence"/>
</dbReference>
<dbReference type="InterPro" id="IPR050188">
    <property type="entry name" value="RluA_PseudoU_synthase"/>
</dbReference>
<dbReference type="GO" id="GO:0003723">
    <property type="term" value="F:RNA binding"/>
    <property type="evidence" value="ECO:0007669"/>
    <property type="project" value="InterPro"/>
</dbReference>
<dbReference type="PROSITE" id="PS01129">
    <property type="entry name" value="PSI_RLU"/>
    <property type="match status" value="1"/>
</dbReference>
<feature type="region of interest" description="Disordered" evidence="3">
    <location>
        <begin position="224"/>
        <end position="296"/>
    </location>
</feature>
<evidence type="ECO:0000313" key="5">
    <source>
        <dbReference type="EMBL" id="MCD1655465.1"/>
    </source>
</evidence>
<proteinExistence type="inferred from homology"/>
<organism evidence="5 6">
    <name type="scientific">Teretinema zuelzerae</name>
    <dbReference type="NCBI Taxonomy" id="156"/>
    <lineage>
        <taxon>Bacteria</taxon>
        <taxon>Pseudomonadati</taxon>
        <taxon>Spirochaetota</taxon>
        <taxon>Spirochaetia</taxon>
        <taxon>Spirochaetales</taxon>
        <taxon>Treponemataceae</taxon>
        <taxon>Teretinema</taxon>
    </lineage>
</organism>
<dbReference type="PANTHER" id="PTHR21600:SF44">
    <property type="entry name" value="RIBOSOMAL LARGE SUBUNIT PSEUDOURIDINE SYNTHASE D"/>
    <property type="match status" value="1"/>
</dbReference>
<dbReference type="SUPFAM" id="SSF55120">
    <property type="entry name" value="Pseudouridine synthase"/>
    <property type="match status" value="1"/>
</dbReference>
<comment type="caution">
    <text evidence="5">The sequence shown here is derived from an EMBL/GenBank/DDBJ whole genome shotgun (WGS) entry which is preliminary data.</text>
</comment>
<dbReference type="GO" id="GO:0140098">
    <property type="term" value="F:catalytic activity, acting on RNA"/>
    <property type="evidence" value="ECO:0007669"/>
    <property type="project" value="UniProtKB-ARBA"/>
</dbReference>
<comment type="similarity">
    <text evidence="1">Belongs to the pseudouridine synthase RluA family.</text>
</comment>
<evidence type="ECO:0000256" key="1">
    <source>
        <dbReference type="ARBA" id="ARBA00010876"/>
    </source>
</evidence>
<sequence length="296" mass="32790">MSERIEILFEDDWIVVARKPAGMLSVGYPGYRGKSAQDILTERYKNRGKIRIAVIHRLDRETSGIMVFAKTGEAKKRFMDSWQEIVTERTYRCVCVRARGAEPLSDSGTIDAPISYNAQDKGYVDKKGDPKAQRAVTRYRVIERGAERDLLECELETGRKNQIRVHMAHLGHPVSGDSLYGISSNEGGKDEQLALHARVLAFNHPFTGETLRFEDPEPAFFKTLAGGEPKKGAVKAGTAKVAPDARKLKGGAPSSRAPKERDAKRTEEIRPAAERTAEGKLRPRKGSGGSRFIPGK</sequence>